<dbReference type="NCBIfam" id="TIGR01451">
    <property type="entry name" value="B_ant_repeat"/>
    <property type="match status" value="1"/>
</dbReference>
<dbReference type="Gene3D" id="2.60.40.10">
    <property type="entry name" value="Immunoglobulins"/>
    <property type="match status" value="1"/>
</dbReference>
<keyword evidence="6" id="KW-1185">Reference proteome</keyword>
<dbReference type="Pfam" id="PF01345">
    <property type="entry name" value="DUF11"/>
    <property type="match status" value="1"/>
</dbReference>
<evidence type="ECO:0000313" key="5">
    <source>
        <dbReference type="EMBL" id="MFC5478131.1"/>
    </source>
</evidence>
<sequence length="1038" mass="107560">MRARLFLLRLLALALFACAGAARADTAISLWKAFDGRVNFTGTQVSLRTKPNGASNKAACTITAPGTNRTASLSLPLGASVVSAQLYWAGSGPSDSTVTFEGRSVTATRKYTSSTIGGGYNYFGGAADVTDIVRLKGGGTYNFSGLTVSNGSPWCASEAVLGGFSLLVVYSHPTQPERVLNLYEGFRYVQNSEVVVNASNFRWNRTSYPVKEKARVGHITWEGDSTLSQDGERLRFEGTEMTDSFNPEGNQFNSKSNINRDSASYGIDFDAYDTEVVIWSGYDARVSTSYRTGQDLVLLNAEVLLVPTMPISDLSVAIARPGALQVGRNAAYTVTVTNNGPYTDAGPITITQTLPAGMSFVSGNGTNWSCLASGATVTCTYRAAIAPDTNAAPLTITAGVSTTGDKTTTVTVKGTDDDNAANNAASNTGTAAPAAVTPPPTGATTSYVFTDSACVAGIAIGTAGQTCKTYAASAVGGASKSIYLTAIANGVPTAPSKTAETTASLQFSLDCVNPDSGTVAASYAGATVPACAAAGLPAKWSDAAAVKFPANAVSVAQTFLYNDIGKVKLSLMAGTVTASTGEFVVAPSRIVLDSIKYGTLENPGSIKGDGAAFAPAGADLTLQVRALLASPPGTTVYAPNFGNEDTPPELPLSFSKAVELPSQGELSQVPPVWDKSAHLATITASWSEVGATNFVLGLPDPDVPGGTFVTYLGATVKGNTVPVGRFYPAYFKTIPLGPFDCPKSLPEAYTCPRESRGAVYSGQPFDVTVEAYNANNNLVQNFNGDWYRDITLTAVRANGDVATATPLTTPTGTVPVVIGKPAKVTDPATKLDTYPVQGRARFTLANAYVDTQPGAAVSEPRTIFVRAAANLGSTTSEIVISSLRSGDEVSEDGGMLVLNGRLKVPNALGTDTLATPLGLRAEYFAGAAGWLFNPGFADSPGGGVTAGEVAVLACGGKFLDAGEVCANVVGAAGTARIPMAAGKGVLRLRAPGKRAGGAARSGTVTLRYNAWTWLPSTTGRITFGSYRTPVIYVRELYF</sequence>
<dbReference type="InterPro" id="IPR047589">
    <property type="entry name" value="DUF11_rpt"/>
</dbReference>
<keyword evidence="2" id="KW-0732">Signal</keyword>
<dbReference type="InterPro" id="IPR001434">
    <property type="entry name" value="OmcB-like_DUF11"/>
</dbReference>
<dbReference type="EMBL" id="JBHSMR010000013">
    <property type="protein sequence ID" value="MFC5478131.1"/>
    <property type="molecule type" value="Genomic_DNA"/>
</dbReference>
<proteinExistence type="predicted"/>
<feature type="domain" description="DUF11" evidence="3">
    <location>
        <begin position="320"/>
        <end position="428"/>
    </location>
</feature>
<evidence type="ECO:0000313" key="6">
    <source>
        <dbReference type="Proteomes" id="UP001596101"/>
    </source>
</evidence>
<evidence type="ECO:0000256" key="2">
    <source>
        <dbReference type="SAM" id="SignalP"/>
    </source>
</evidence>
<organism evidence="5 6">
    <name type="scientific">Massilia suwonensis</name>
    <dbReference type="NCBI Taxonomy" id="648895"/>
    <lineage>
        <taxon>Bacteria</taxon>
        <taxon>Pseudomonadati</taxon>
        <taxon>Pseudomonadota</taxon>
        <taxon>Betaproteobacteria</taxon>
        <taxon>Burkholderiales</taxon>
        <taxon>Oxalobacteraceae</taxon>
        <taxon>Telluria group</taxon>
        <taxon>Massilia</taxon>
    </lineage>
</organism>
<gene>
    <name evidence="5" type="ORF">ACFPQ5_08020</name>
</gene>
<protein>
    <submittedName>
        <fullName evidence="5">DUF6701 domain-containing protein</fullName>
    </submittedName>
</protein>
<feature type="domain" description="DUF6701" evidence="4">
    <location>
        <begin position="465"/>
        <end position="1035"/>
    </location>
</feature>
<dbReference type="InterPro" id="IPR013783">
    <property type="entry name" value="Ig-like_fold"/>
</dbReference>
<name>A0ABW0MMR8_9BURK</name>
<feature type="region of interest" description="Disordered" evidence="1">
    <location>
        <begin position="413"/>
        <end position="437"/>
    </location>
</feature>
<evidence type="ECO:0000256" key="1">
    <source>
        <dbReference type="SAM" id="MobiDB-lite"/>
    </source>
</evidence>
<reference evidence="6" key="1">
    <citation type="journal article" date="2019" name="Int. J. Syst. Evol. Microbiol.">
        <title>The Global Catalogue of Microorganisms (GCM) 10K type strain sequencing project: providing services to taxonomists for standard genome sequencing and annotation.</title>
        <authorList>
            <consortium name="The Broad Institute Genomics Platform"/>
            <consortium name="The Broad Institute Genome Sequencing Center for Infectious Disease"/>
            <person name="Wu L."/>
            <person name="Ma J."/>
        </authorList>
    </citation>
    <scope>NUCLEOTIDE SEQUENCE [LARGE SCALE GENOMIC DNA]</scope>
    <source>
        <strain evidence="6">CCUG 43111</strain>
    </source>
</reference>
<dbReference type="RefSeq" id="WP_379753270.1">
    <property type="nucleotide sequence ID" value="NZ_JBHSMR010000013.1"/>
</dbReference>
<feature type="signal peptide" evidence="2">
    <location>
        <begin position="1"/>
        <end position="24"/>
    </location>
</feature>
<dbReference type="Proteomes" id="UP001596101">
    <property type="component" value="Unassembled WGS sequence"/>
</dbReference>
<accession>A0ABW0MMR8</accession>
<feature type="chain" id="PRO_5045731813" evidence="2">
    <location>
        <begin position="25"/>
        <end position="1038"/>
    </location>
</feature>
<dbReference type="InterPro" id="IPR046524">
    <property type="entry name" value="DUF6701"/>
</dbReference>
<evidence type="ECO:0000259" key="3">
    <source>
        <dbReference type="Pfam" id="PF01345"/>
    </source>
</evidence>
<comment type="caution">
    <text evidence="5">The sequence shown here is derived from an EMBL/GenBank/DDBJ whole genome shotgun (WGS) entry which is preliminary data.</text>
</comment>
<evidence type="ECO:0000259" key="4">
    <source>
        <dbReference type="Pfam" id="PF20419"/>
    </source>
</evidence>
<dbReference type="Pfam" id="PF20419">
    <property type="entry name" value="DUF6701"/>
    <property type="match status" value="1"/>
</dbReference>
<feature type="compositionally biased region" description="Low complexity" evidence="1">
    <location>
        <begin position="420"/>
        <end position="435"/>
    </location>
</feature>